<evidence type="ECO:0000256" key="2">
    <source>
        <dbReference type="ARBA" id="ARBA00022649"/>
    </source>
</evidence>
<keyword evidence="2" id="KW-1277">Toxin-antitoxin system</keyword>
<dbReference type="InterPro" id="IPR016181">
    <property type="entry name" value="Acyl_CoA_acyltransferase"/>
</dbReference>
<feature type="domain" description="N-acetyltransferase" evidence="6">
    <location>
        <begin position="46"/>
        <end position="149"/>
    </location>
</feature>
<protein>
    <submittedName>
        <fullName evidence="7">FIG001353: Acetyltransferase</fullName>
    </submittedName>
</protein>
<evidence type="ECO:0000256" key="1">
    <source>
        <dbReference type="ARBA" id="ARBA00022491"/>
    </source>
</evidence>
<proteinExistence type="predicted"/>
<dbReference type="Gene3D" id="3.40.630.30">
    <property type="match status" value="1"/>
</dbReference>
<dbReference type="PANTHER" id="PTHR36449">
    <property type="entry name" value="ACETYLTRANSFERASE-RELATED"/>
    <property type="match status" value="1"/>
</dbReference>
<dbReference type="InterPro" id="IPR000182">
    <property type="entry name" value="GNAT_dom"/>
</dbReference>
<sequence length="168" mass="18618">MTKISAPEPLLATHDIERFDCDEPVLNEWLKKRALKNENAGASRTFVVCHNNGSHNPVVGYYVLATGSVMHKDAPSKVRRNMPQPIPVMVLGRLAIDKKHQSIGIGRGLLRDAILRTLSVSKQAGIKALLVHALSKTAHKFYQQCGFTESPLDSMVLMITLKEAEQHL</sequence>
<dbReference type="AlphaFoldDB" id="A0A3B0WC73"/>
<evidence type="ECO:0000256" key="5">
    <source>
        <dbReference type="ARBA" id="ARBA00049880"/>
    </source>
</evidence>
<keyword evidence="1" id="KW-0678">Repressor</keyword>
<dbReference type="GO" id="GO:0016747">
    <property type="term" value="F:acyltransferase activity, transferring groups other than amino-acyl groups"/>
    <property type="evidence" value="ECO:0007669"/>
    <property type="project" value="InterPro"/>
</dbReference>
<name>A0A3B0WC73_9ZZZZ</name>
<dbReference type="Pfam" id="PF13508">
    <property type="entry name" value="Acetyltransf_7"/>
    <property type="match status" value="1"/>
</dbReference>
<evidence type="ECO:0000259" key="6">
    <source>
        <dbReference type="Pfam" id="PF13508"/>
    </source>
</evidence>
<evidence type="ECO:0000313" key="7">
    <source>
        <dbReference type="EMBL" id="VAW52901.1"/>
    </source>
</evidence>
<evidence type="ECO:0000256" key="3">
    <source>
        <dbReference type="ARBA" id="ARBA00022679"/>
    </source>
</evidence>
<keyword evidence="4" id="KW-0012">Acyltransferase</keyword>
<reference evidence="7" key="1">
    <citation type="submission" date="2018-06" db="EMBL/GenBank/DDBJ databases">
        <authorList>
            <person name="Zhirakovskaya E."/>
        </authorList>
    </citation>
    <scope>NUCLEOTIDE SEQUENCE</scope>
</reference>
<dbReference type="PANTHER" id="PTHR36449:SF1">
    <property type="entry name" value="ACETYLTRANSFERASE"/>
    <property type="match status" value="1"/>
</dbReference>
<dbReference type="SUPFAM" id="SSF55729">
    <property type="entry name" value="Acyl-CoA N-acyltransferases (Nat)"/>
    <property type="match status" value="1"/>
</dbReference>
<keyword evidence="3 7" id="KW-0808">Transferase</keyword>
<dbReference type="EMBL" id="UOFF01000009">
    <property type="protein sequence ID" value="VAW52901.1"/>
    <property type="molecule type" value="Genomic_DNA"/>
</dbReference>
<gene>
    <name evidence="7" type="ORF">MNBD_GAMMA07-1939</name>
</gene>
<organism evidence="7">
    <name type="scientific">hydrothermal vent metagenome</name>
    <dbReference type="NCBI Taxonomy" id="652676"/>
    <lineage>
        <taxon>unclassified sequences</taxon>
        <taxon>metagenomes</taxon>
        <taxon>ecological metagenomes</taxon>
    </lineage>
</organism>
<evidence type="ECO:0000256" key="4">
    <source>
        <dbReference type="ARBA" id="ARBA00023315"/>
    </source>
</evidence>
<accession>A0A3B0WC73</accession>
<comment type="catalytic activity">
    <reaction evidence="5">
        <text>glycyl-tRNA(Gly) + acetyl-CoA = N-acetylglycyl-tRNA(Gly) + CoA + H(+)</text>
        <dbReference type="Rhea" id="RHEA:81867"/>
        <dbReference type="Rhea" id="RHEA-COMP:9683"/>
        <dbReference type="Rhea" id="RHEA-COMP:19766"/>
        <dbReference type="ChEBI" id="CHEBI:15378"/>
        <dbReference type="ChEBI" id="CHEBI:57287"/>
        <dbReference type="ChEBI" id="CHEBI:57288"/>
        <dbReference type="ChEBI" id="CHEBI:78522"/>
        <dbReference type="ChEBI" id="CHEBI:232036"/>
    </reaction>
</comment>